<keyword evidence="2" id="KW-1185">Reference proteome</keyword>
<comment type="caution">
    <text evidence="1">The sequence shown here is derived from an EMBL/GenBank/DDBJ whole genome shotgun (WGS) entry which is preliminary data.</text>
</comment>
<accession>A0AA39QSH6</accession>
<dbReference type="AlphaFoldDB" id="A0AA39QSH6"/>
<dbReference type="Gene3D" id="3.90.550.20">
    <property type="match status" value="1"/>
</dbReference>
<gene>
    <name evidence="1" type="ORF">JMJ35_010298</name>
</gene>
<sequence>MEAPKYPMPTGLYAIPHDRLDLRPDSEVDHDILHPKIVTNEKNIWFFWHSGFLTMHPCSQRTVRAWHRRFSKAGWAVRLNNRQPFSPLNVEIFLDTRSEEVFPRSFIDGTIGGDYPLQHMSDLVRFPLLLKYGGVYADVGLTHIGDIDRAWSDMIDNPASPLEIFSYNCGTVNERFLSNYFLMSKRYNALFERAHKLLLKLWAADGGKTSTEGMHASPLLNGTELLGSDLTYGAEGQTGCVIPLCKARMLLADYIIQVQVMSLVMGLVDKDDGWDGPDYCAKHVYAIEYIEGSQLINPNTKWNGLRAFELMSLQLPKEGETESSPEQKLAQEIVEECLRRIFAFKLAHGMILKMYNETLGSLWRKHVSSDCIPGTYVGYLKHAMLFWCPKTLPLRVEFRAIAPFKRGSLI</sequence>
<protein>
    <recommendedName>
        <fullName evidence="3">Capsule polysaccharide biosynthesis protein</fullName>
    </recommendedName>
</protein>
<dbReference type="Pfam" id="PF05704">
    <property type="entry name" value="Caps_synth"/>
    <property type="match status" value="1"/>
</dbReference>
<dbReference type="EMBL" id="JAFEKC020000024">
    <property type="protein sequence ID" value="KAK0507260.1"/>
    <property type="molecule type" value="Genomic_DNA"/>
</dbReference>
<dbReference type="GO" id="GO:0016757">
    <property type="term" value="F:glycosyltransferase activity"/>
    <property type="evidence" value="ECO:0007669"/>
    <property type="project" value="InterPro"/>
</dbReference>
<organism evidence="1 2">
    <name type="scientific">Cladonia borealis</name>
    <dbReference type="NCBI Taxonomy" id="184061"/>
    <lineage>
        <taxon>Eukaryota</taxon>
        <taxon>Fungi</taxon>
        <taxon>Dikarya</taxon>
        <taxon>Ascomycota</taxon>
        <taxon>Pezizomycotina</taxon>
        <taxon>Lecanoromycetes</taxon>
        <taxon>OSLEUM clade</taxon>
        <taxon>Lecanoromycetidae</taxon>
        <taxon>Lecanorales</taxon>
        <taxon>Lecanorineae</taxon>
        <taxon>Cladoniaceae</taxon>
        <taxon>Cladonia</taxon>
    </lineage>
</organism>
<dbReference type="InterPro" id="IPR029044">
    <property type="entry name" value="Nucleotide-diphossugar_trans"/>
</dbReference>
<evidence type="ECO:0000313" key="1">
    <source>
        <dbReference type="EMBL" id="KAK0507260.1"/>
    </source>
</evidence>
<evidence type="ECO:0000313" key="2">
    <source>
        <dbReference type="Proteomes" id="UP001166286"/>
    </source>
</evidence>
<reference evidence="1" key="1">
    <citation type="submission" date="2023-03" db="EMBL/GenBank/DDBJ databases">
        <title>Complete genome of Cladonia borealis.</title>
        <authorList>
            <person name="Park H."/>
        </authorList>
    </citation>
    <scope>NUCLEOTIDE SEQUENCE</scope>
    <source>
        <strain evidence="1">ANT050790</strain>
    </source>
</reference>
<name>A0AA39QSH6_9LECA</name>
<dbReference type="InterPro" id="IPR008441">
    <property type="entry name" value="AfumC-like_glycosyl_Trfase"/>
</dbReference>
<proteinExistence type="predicted"/>
<dbReference type="SUPFAM" id="SSF53448">
    <property type="entry name" value="Nucleotide-diphospho-sugar transferases"/>
    <property type="match status" value="1"/>
</dbReference>
<evidence type="ECO:0008006" key="3">
    <source>
        <dbReference type="Google" id="ProtNLM"/>
    </source>
</evidence>
<dbReference type="Proteomes" id="UP001166286">
    <property type="component" value="Unassembled WGS sequence"/>
</dbReference>